<dbReference type="Proteomes" id="UP000232722">
    <property type="component" value="Unassembled WGS sequence"/>
</dbReference>
<evidence type="ECO:0000313" key="2">
    <source>
        <dbReference type="EMBL" id="PKC13448.1"/>
    </source>
</evidence>
<dbReference type="AlphaFoldDB" id="A0A2N0PW25"/>
<organism evidence="1 3">
    <name type="scientific">Rhizophagus irregularis</name>
    <dbReference type="NCBI Taxonomy" id="588596"/>
    <lineage>
        <taxon>Eukaryota</taxon>
        <taxon>Fungi</taxon>
        <taxon>Fungi incertae sedis</taxon>
        <taxon>Mucoromycota</taxon>
        <taxon>Glomeromycotina</taxon>
        <taxon>Glomeromycetes</taxon>
        <taxon>Glomerales</taxon>
        <taxon>Glomeraceae</taxon>
        <taxon>Rhizophagus</taxon>
    </lineage>
</organism>
<reference evidence="1 3" key="1">
    <citation type="submission" date="2016-04" db="EMBL/GenBank/DDBJ databases">
        <title>Genome analyses suggest a sexual origin of heterokaryosis in a supposedly ancient asexual fungus.</title>
        <authorList>
            <person name="Ropars J."/>
            <person name="Sedzielewska K."/>
            <person name="Noel J."/>
            <person name="Charron P."/>
            <person name="Farinelli L."/>
            <person name="Marton T."/>
            <person name="Kruger M."/>
            <person name="Pelin A."/>
            <person name="Brachmann A."/>
            <person name="Corradi N."/>
        </authorList>
    </citation>
    <scope>NUCLEOTIDE SEQUENCE [LARGE SCALE GENOMIC DNA]</scope>
    <source>
        <strain evidence="1 3">A5</strain>
    </source>
</reference>
<name>A0A2N0PW25_9GLOM</name>
<evidence type="ECO:0000313" key="1">
    <source>
        <dbReference type="EMBL" id="PKC11032.1"/>
    </source>
</evidence>
<protein>
    <submittedName>
        <fullName evidence="1">Uncharacterized protein</fullName>
    </submittedName>
</protein>
<dbReference type="EMBL" id="LLXJ01000340">
    <property type="protein sequence ID" value="PKC11032.1"/>
    <property type="molecule type" value="Genomic_DNA"/>
</dbReference>
<dbReference type="EMBL" id="LLXJ01000189">
    <property type="protein sequence ID" value="PKC13448.1"/>
    <property type="molecule type" value="Genomic_DNA"/>
</dbReference>
<comment type="caution">
    <text evidence="1">The sequence shown here is derived from an EMBL/GenBank/DDBJ whole genome shotgun (WGS) entry which is preliminary data.</text>
</comment>
<reference evidence="1 3" key="2">
    <citation type="submission" date="2017-09" db="EMBL/GenBank/DDBJ databases">
        <title>Extensive intraspecific genome diversity in a model arbuscular mycorrhizal fungus.</title>
        <authorList>
            <person name="Chen E.C."/>
            <person name="Morin E."/>
            <person name="Beaudet D."/>
            <person name="Noel J."/>
            <person name="Ndikumana S."/>
            <person name="Charron P."/>
            <person name="St-Onge C."/>
            <person name="Giorgi J."/>
            <person name="Grigoriev I.V."/>
            <person name="Roux C."/>
            <person name="Martin F.M."/>
            <person name="Corradi N."/>
        </authorList>
    </citation>
    <scope>NUCLEOTIDE SEQUENCE [LARGE SCALE GENOMIC DNA]</scope>
    <source>
        <strain evidence="1 3">A5</strain>
    </source>
</reference>
<evidence type="ECO:0000313" key="3">
    <source>
        <dbReference type="Proteomes" id="UP000232722"/>
    </source>
</evidence>
<proteinExistence type="predicted"/>
<sequence length="60" mass="7513">MKVEQEYISGKEMQMLQEYLNVMQVRQFVNVKWMQERWKCVADARNVMRMQELINVKRMW</sequence>
<gene>
    <name evidence="2" type="ORF">RhiirA5_351594</name>
    <name evidence="1" type="ORF">RhiirA5_354750</name>
</gene>
<accession>A0A2N0PW25</accession>